<keyword evidence="3" id="KW-1185">Reference proteome</keyword>
<dbReference type="GO" id="GO:0051920">
    <property type="term" value="F:peroxiredoxin activity"/>
    <property type="evidence" value="ECO:0007669"/>
    <property type="project" value="InterPro"/>
</dbReference>
<dbReference type="OrthoDB" id="9801997at2"/>
<dbReference type="Proteomes" id="UP000264492">
    <property type="component" value="Unassembled WGS sequence"/>
</dbReference>
<dbReference type="InterPro" id="IPR004675">
    <property type="entry name" value="AhpD_core"/>
</dbReference>
<evidence type="ECO:0000313" key="2">
    <source>
        <dbReference type="EMBL" id="RDZ27401.1"/>
    </source>
</evidence>
<evidence type="ECO:0000259" key="1">
    <source>
        <dbReference type="Pfam" id="PF02627"/>
    </source>
</evidence>
<dbReference type="NCBIfam" id="TIGR00778">
    <property type="entry name" value="ahpD_dom"/>
    <property type="match status" value="1"/>
</dbReference>
<name>A0A371K0F1_9GAMM</name>
<evidence type="ECO:0000313" key="3">
    <source>
        <dbReference type="Proteomes" id="UP000264492"/>
    </source>
</evidence>
<accession>A0A371K0F1</accession>
<dbReference type="SUPFAM" id="SSF69118">
    <property type="entry name" value="AhpD-like"/>
    <property type="match status" value="1"/>
</dbReference>
<dbReference type="Gene3D" id="1.20.1290.10">
    <property type="entry name" value="AhpD-like"/>
    <property type="match status" value="1"/>
</dbReference>
<proteinExistence type="predicted"/>
<comment type="caution">
    <text evidence="2">The sequence shown here is derived from an EMBL/GenBank/DDBJ whole genome shotgun (WGS) entry which is preliminary data.</text>
</comment>
<gene>
    <name evidence="2" type="ORF">DX914_14320</name>
</gene>
<dbReference type="RefSeq" id="WP_115859817.1">
    <property type="nucleotide sequence ID" value="NZ_QTSU01000002.1"/>
</dbReference>
<reference evidence="2 3" key="1">
    <citation type="submission" date="2018-08" db="EMBL/GenBank/DDBJ databases">
        <title>Lysobacter sp. zong2l5, whole genome shotgun sequence.</title>
        <authorList>
            <person name="Zhang X."/>
            <person name="Feng G."/>
            <person name="Zhu H."/>
        </authorList>
    </citation>
    <scope>NUCLEOTIDE SEQUENCE [LARGE SCALE GENOMIC DNA]</scope>
    <source>
        <strain evidence="3">zong2l5</strain>
    </source>
</reference>
<dbReference type="Pfam" id="PF02627">
    <property type="entry name" value="CMD"/>
    <property type="match status" value="1"/>
</dbReference>
<sequence>MSQRLDTNTLLPTGLKAMGALHAAVQDSGLDPGLIHLINVRASQINGCAYCLWLHTREALAHGDTPERLALLRVPDEGPFTERERAALAWTDAVTRIADAPVSDALYARVRAVYDEAELGALNYAVIMINAWNRLAIPFRKAPPIARD</sequence>
<dbReference type="AlphaFoldDB" id="A0A371K0F1"/>
<feature type="domain" description="Carboxymuconolactone decarboxylase-like" evidence="1">
    <location>
        <begin position="17"/>
        <end position="92"/>
    </location>
</feature>
<organism evidence="2 3">
    <name type="scientific">Lysobacter silvisoli</name>
    <dbReference type="NCBI Taxonomy" id="2293254"/>
    <lineage>
        <taxon>Bacteria</taxon>
        <taxon>Pseudomonadati</taxon>
        <taxon>Pseudomonadota</taxon>
        <taxon>Gammaproteobacteria</taxon>
        <taxon>Lysobacterales</taxon>
        <taxon>Lysobacteraceae</taxon>
        <taxon>Lysobacter</taxon>
    </lineage>
</organism>
<dbReference type="PANTHER" id="PTHR34846:SF10">
    <property type="entry name" value="CYTOPLASMIC PROTEIN"/>
    <property type="match status" value="1"/>
</dbReference>
<protein>
    <submittedName>
        <fullName evidence="2">Carboxymuconolactone decarboxylase family protein</fullName>
    </submittedName>
</protein>
<dbReference type="InterPro" id="IPR029032">
    <property type="entry name" value="AhpD-like"/>
</dbReference>
<dbReference type="PANTHER" id="PTHR34846">
    <property type="entry name" value="4-CARBOXYMUCONOLACTONE DECARBOXYLASE FAMILY PROTEIN (AFU_ORTHOLOGUE AFUA_6G11590)"/>
    <property type="match status" value="1"/>
</dbReference>
<dbReference type="EMBL" id="QTSU01000002">
    <property type="protein sequence ID" value="RDZ27401.1"/>
    <property type="molecule type" value="Genomic_DNA"/>
</dbReference>
<dbReference type="InterPro" id="IPR003779">
    <property type="entry name" value="CMD-like"/>
</dbReference>